<dbReference type="EMBL" id="SAUN01000001">
    <property type="protein sequence ID" value="RVX41298.1"/>
    <property type="molecule type" value="Genomic_DNA"/>
</dbReference>
<keyword evidence="3" id="KW-1185">Reference proteome</keyword>
<evidence type="ECO:0000256" key="1">
    <source>
        <dbReference type="SAM" id="Phobius"/>
    </source>
</evidence>
<proteinExistence type="predicted"/>
<accession>A0A438M6H0</accession>
<keyword evidence="1" id="KW-0472">Membrane</keyword>
<keyword evidence="1" id="KW-1133">Transmembrane helix</keyword>
<comment type="caution">
    <text evidence="2">The sequence shown here is derived from an EMBL/GenBank/DDBJ whole genome shotgun (WGS) entry which is preliminary data.</text>
</comment>
<evidence type="ECO:0000313" key="3">
    <source>
        <dbReference type="Proteomes" id="UP000284824"/>
    </source>
</evidence>
<feature type="transmembrane region" description="Helical" evidence="1">
    <location>
        <begin position="12"/>
        <end position="36"/>
    </location>
</feature>
<gene>
    <name evidence="2" type="ORF">EDD27_3805</name>
</gene>
<dbReference type="Proteomes" id="UP000284824">
    <property type="component" value="Unassembled WGS sequence"/>
</dbReference>
<sequence length="37" mass="3940">MVHNAKLIRRRFGKTPLVVVVVLVAALLGAGVIMLLA</sequence>
<reference evidence="2 3" key="1">
    <citation type="submission" date="2019-01" db="EMBL/GenBank/DDBJ databases">
        <title>Sequencing the genomes of 1000 actinobacteria strains.</title>
        <authorList>
            <person name="Klenk H.-P."/>
        </authorList>
    </citation>
    <scope>NUCLEOTIDE SEQUENCE [LARGE SCALE GENOMIC DNA]</scope>
    <source>
        <strain evidence="2 3">DSM 43925</strain>
    </source>
</reference>
<evidence type="ECO:0000313" key="2">
    <source>
        <dbReference type="EMBL" id="RVX41298.1"/>
    </source>
</evidence>
<name>A0A438M6H0_9ACTN</name>
<keyword evidence="1" id="KW-0812">Transmembrane</keyword>
<protein>
    <submittedName>
        <fullName evidence="2">Uncharacterized protein</fullName>
    </submittedName>
</protein>
<dbReference type="AlphaFoldDB" id="A0A438M6H0"/>
<organism evidence="2 3">
    <name type="scientific">Nonomuraea polychroma</name>
    <dbReference type="NCBI Taxonomy" id="46176"/>
    <lineage>
        <taxon>Bacteria</taxon>
        <taxon>Bacillati</taxon>
        <taxon>Actinomycetota</taxon>
        <taxon>Actinomycetes</taxon>
        <taxon>Streptosporangiales</taxon>
        <taxon>Streptosporangiaceae</taxon>
        <taxon>Nonomuraea</taxon>
    </lineage>
</organism>